<accession>A0ABT3X536</accession>
<comment type="similarity">
    <text evidence="1 8 9">Belongs to the GreA/GreB family.</text>
</comment>
<evidence type="ECO:0000256" key="9">
    <source>
        <dbReference type="RuleBase" id="RU000556"/>
    </source>
</evidence>
<dbReference type="InterPro" id="IPR023459">
    <property type="entry name" value="Tscrpt_elong_fac_GreA/B_fam"/>
</dbReference>
<evidence type="ECO:0000259" key="11">
    <source>
        <dbReference type="Pfam" id="PF03449"/>
    </source>
</evidence>
<feature type="domain" description="Transcription elongation factor GreA/GreB C-terminal" evidence="10">
    <location>
        <begin position="84"/>
        <end position="157"/>
    </location>
</feature>
<dbReference type="PROSITE" id="PS00830">
    <property type="entry name" value="GREAB_2"/>
    <property type="match status" value="1"/>
</dbReference>
<dbReference type="Pfam" id="PF03449">
    <property type="entry name" value="GreA_GreB_N"/>
    <property type="match status" value="1"/>
</dbReference>
<reference evidence="12 13" key="1">
    <citation type="submission" date="2022-11" db="EMBL/GenBank/DDBJ databases">
        <title>Study of microbial diversity in lake waters.</title>
        <authorList>
            <person name="Zhang J."/>
        </authorList>
    </citation>
    <scope>NUCLEOTIDE SEQUENCE [LARGE SCALE GENOMIC DNA]</scope>
    <source>
        <strain evidence="12 13">DT12</strain>
    </source>
</reference>
<dbReference type="SUPFAM" id="SSF54534">
    <property type="entry name" value="FKBP-like"/>
    <property type="match status" value="1"/>
</dbReference>
<dbReference type="InterPro" id="IPR022691">
    <property type="entry name" value="Tscrpt_elong_fac_GreA/B_N"/>
</dbReference>
<name>A0ABT3X536_9BACL</name>
<evidence type="ECO:0000256" key="1">
    <source>
        <dbReference type="ARBA" id="ARBA00008213"/>
    </source>
</evidence>
<dbReference type="InterPro" id="IPR036805">
    <property type="entry name" value="Tscrpt_elong_fac_GreA/B_N_sf"/>
</dbReference>
<evidence type="ECO:0000256" key="8">
    <source>
        <dbReference type="HAMAP-Rule" id="MF_00105"/>
    </source>
</evidence>
<evidence type="ECO:0000313" key="13">
    <source>
        <dbReference type="Proteomes" id="UP001208017"/>
    </source>
</evidence>
<evidence type="ECO:0000256" key="4">
    <source>
        <dbReference type="ARBA" id="ARBA00023125"/>
    </source>
</evidence>
<keyword evidence="12" id="KW-0648">Protein biosynthesis</keyword>
<dbReference type="Proteomes" id="UP001208017">
    <property type="component" value="Unassembled WGS sequence"/>
</dbReference>
<keyword evidence="4 8" id="KW-0238">DNA-binding</keyword>
<dbReference type="Pfam" id="PF01272">
    <property type="entry name" value="GreA_GreB"/>
    <property type="match status" value="1"/>
</dbReference>
<evidence type="ECO:0000256" key="7">
    <source>
        <dbReference type="ARBA" id="ARBA00030776"/>
    </source>
</evidence>
<proteinExistence type="inferred from homology"/>
<dbReference type="InterPro" id="IPR036953">
    <property type="entry name" value="GreA/GreB_C_sf"/>
</dbReference>
<dbReference type="Gene3D" id="3.10.50.30">
    <property type="entry name" value="Transcription elongation factor, GreA/GreB, C-terminal domain"/>
    <property type="match status" value="1"/>
</dbReference>
<dbReference type="PANTHER" id="PTHR30437:SF4">
    <property type="entry name" value="TRANSCRIPTION ELONGATION FACTOR GREA"/>
    <property type="match status" value="1"/>
</dbReference>
<sequence>MAEKEVLLTPVGLQKLEDELDELKSVKRREVAERIKIAVSYGDISENSEYDEAKNEQAFIEGRIITLEKMLRNARIITEAEVDTGVVSIGATVTIRDLEFGDEMDYTIVGSAEADPADNKISNESPVGRALLGRGIGDKIKVNVPAGAIEYEILEIKK</sequence>
<dbReference type="EMBL" id="JAPMLT010000014">
    <property type="protein sequence ID" value="MCX7572015.1"/>
    <property type="molecule type" value="Genomic_DNA"/>
</dbReference>
<comment type="function">
    <text evidence="6 8 9">Necessary for efficient RNA polymerase transcription elongation past template-encoded arresting sites. The arresting sites in DNA have the property of trapping a certain fraction of elongating RNA polymerases that pass through, resulting in locked ternary complexes. Cleavage of the nascent transcript by cleavage factors such as GreA or GreB allows the resumption of elongation from the new 3'terminus. GreA releases sequences of 2 to 3 nucleotides.</text>
</comment>
<dbReference type="InterPro" id="IPR028624">
    <property type="entry name" value="Tscrpt_elong_fac_GreA/B"/>
</dbReference>
<protein>
    <recommendedName>
        <fullName evidence="2 8">Transcription elongation factor GreA</fullName>
    </recommendedName>
    <alternativeName>
        <fullName evidence="7 8">Transcript cleavage factor GreA</fullName>
    </alternativeName>
</protein>
<evidence type="ECO:0000313" key="12">
    <source>
        <dbReference type="EMBL" id="MCX7572015.1"/>
    </source>
</evidence>
<evidence type="ECO:0000259" key="10">
    <source>
        <dbReference type="Pfam" id="PF01272"/>
    </source>
</evidence>
<evidence type="ECO:0000256" key="2">
    <source>
        <dbReference type="ARBA" id="ARBA00013729"/>
    </source>
</evidence>
<dbReference type="InterPro" id="IPR018151">
    <property type="entry name" value="TF_GreA/GreB_CS"/>
</dbReference>
<dbReference type="PANTHER" id="PTHR30437">
    <property type="entry name" value="TRANSCRIPTION ELONGATION FACTOR GREA"/>
    <property type="match status" value="1"/>
</dbReference>
<dbReference type="RefSeq" id="WP_267153258.1">
    <property type="nucleotide sequence ID" value="NZ_JAPMLT010000014.1"/>
</dbReference>
<evidence type="ECO:0000256" key="6">
    <source>
        <dbReference type="ARBA" id="ARBA00024916"/>
    </source>
</evidence>
<dbReference type="HAMAP" id="MF_00105">
    <property type="entry name" value="GreA_GreB"/>
    <property type="match status" value="1"/>
</dbReference>
<evidence type="ECO:0000256" key="3">
    <source>
        <dbReference type="ARBA" id="ARBA00023015"/>
    </source>
</evidence>
<dbReference type="InterPro" id="IPR006359">
    <property type="entry name" value="Tscrpt_elong_fac_GreA"/>
</dbReference>
<dbReference type="SUPFAM" id="SSF46557">
    <property type="entry name" value="GreA transcript cleavage protein, N-terminal domain"/>
    <property type="match status" value="1"/>
</dbReference>
<evidence type="ECO:0000256" key="5">
    <source>
        <dbReference type="ARBA" id="ARBA00023163"/>
    </source>
</evidence>
<feature type="domain" description="Transcription elongation factor GreA/GreB N-terminal" evidence="11">
    <location>
        <begin position="7"/>
        <end position="76"/>
    </location>
</feature>
<gene>
    <name evidence="8 12" type="primary">greA</name>
    <name evidence="12" type="ORF">OS242_18920</name>
</gene>
<keyword evidence="5 8" id="KW-0804">Transcription</keyword>
<dbReference type="PIRSF" id="PIRSF006092">
    <property type="entry name" value="GreA_GreB"/>
    <property type="match status" value="1"/>
</dbReference>
<keyword evidence="13" id="KW-1185">Reference proteome</keyword>
<dbReference type="Gene3D" id="1.10.287.180">
    <property type="entry name" value="Transcription elongation factor, GreA/GreB, N-terminal domain"/>
    <property type="match status" value="1"/>
</dbReference>
<organism evidence="12 13">
    <name type="scientific">Tumebacillus lacus</name>
    <dbReference type="NCBI Taxonomy" id="2995335"/>
    <lineage>
        <taxon>Bacteria</taxon>
        <taxon>Bacillati</taxon>
        <taxon>Bacillota</taxon>
        <taxon>Bacilli</taxon>
        <taxon>Bacillales</taxon>
        <taxon>Alicyclobacillaceae</taxon>
        <taxon>Tumebacillus</taxon>
    </lineage>
</organism>
<keyword evidence="12" id="KW-0251">Elongation factor</keyword>
<keyword evidence="3 8" id="KW-0805">Transcription regulation</keyword>
<dbReference type="NCBIfam" id="NF001263">
    <property type="entry name" value="PRK00226.1-4"/>
    <property type="match status" value="1"/>
</dbReference>
<dbReference type="NCBIfam" id="TIGR01462">
    <property type="entry name" value="greA"/>
    <property type="match status" value="1"/>
</dbReference>
<dbReference type="InterPro" id="IPR001437">
    <property type="entry name" value="Tscrpt_elong_fac_GreA/B_C"/>
</dbReference>
<dbReference type="GO" id="GO:0003746">
    <property type="term" value="F:translation elongation factor activity"/>
    <property type="evidence" value="ECO:0007669"/>
    <property type="project" value="UniProtKB-KW"/>
</dbReference>
<comment type="caution">
    <text evidence="12">The sequence shown here is derived from an EMBL/GenBank/DDBJ whole genome shotgun (WGS) entry which is preliminary data.</text>
</comment>
<dbReference type="PROSITE" id="PS00829">
    <property type="entry name" value="GREAB_1"/>
    <property type="match status" value="1"/>
</dbReference>